<dbReference type="GO" id="GO:0009277">
    <property type="term" value="C:fungal-type cell wall"/>
    <property type="evidence" value="ECO:0007669"/>
    <property type="project" value="TreeGrafter"/>
</dbReference>
<evidence type="ECO:0000259" key="2">
    <source>
        <dbReference type="Pfam" id="PF11790"/>
    </source>
</evidence>
<comment type="caution">
    <text evidence="3">The sequence shown here is derived from an EMBL/GenBank/DDBJ whole genome shotgun (WGS) entry which is preliminary data.</text>
</comment>
<dbReference type="PANTHER" id="PTHR34154:SF3">
    <property type="entry name" value="ALKALI-SENSITIVE LINKAGE PROTEIN 1"/>
    <property type="match status" value="1"/>
</dbReference>
<dbReference type="InterPro" id="IPR024655">
    <property type="entry name" value="Asl1_glyco_hydro_catalytic"/>
</dbReference>
<dbReference type="Proteomes" id="UP001215280">
    <property type="component" value="Unassembled WGS sequence"/>
</dbReference>
<feature type="domain" description="Asl1-like glycosyl hydrolase catalytic" evidence="2">
    <location>
        <begin position="30"/>
        <end position="255"/>
    </location>
</feature>
<dbReference type="Pfam" id="PF11790">
    <property type="entry name" value="Glyco_hydro_cc"/>
    <property type="match status" value="1"/>
</dbReference>
<name>A0AAD7K8D7_9AGAR</name>
<accession>A0AAD7K8D7</accession>
<proteinExistence type="predicted"/>
<sequence length="278" mass="30259">MVRRPALAMIAVILCLLAAMSVEGSNPKRGLAFVPGNEKDLGKASGGQCSWLYNWAATPPASVPSGLDFVPMQWGRDNVSSFADIVRNASAKTILGFNEPDMPPPQSNIPAGEAAQLWRQYIEPLKSDGVRLGSPAISSGPSGLPWLTEFMQACSNCTIDFIVVHWYGNGTENFEGYLQSVHAKFSQPMWITEFADTGNSSDTTTFMTAALPYLDDPSQSWVERYSWFAFARNLTGLQSNLLDGSGNLNALGTSYIAGSRARRGNGRRTRQSIDIDTY</sequence>
<dbReference type="InterPro" id="IPR017853">
    <property type="entry name" value="GH"/>
</dbReference>
<dbReference type="EMBL" id="JARJLG010000009">
    <property type="protein sequence ID" value="KAJ7777874.1"/>
    <property type="molecule type" value="Genomic_DNA"/>
</dbReference>
<dbReference type="PANTHER" id="PTHR34154">
    <property type="entry name" value="ALKALI-SENSITIVE LINKAGE PROTEIN 1"/>
    <property type="match status" value="1"/>
</dbReference>
<dbReference type="GO" id="GO:0071966">
    <property type="term" value="P:fungal-type cell wall polysaccharide metabolic process"/>
    <property type="evidence" value="ECO:0007669"/>
    <property type="project" value="TreeGrafter"/>
</dbReference>
<protein>
    <recommendedName>
        <fullName evidence="2">Asl1-like glycosyl hydrolase catalytic domain-containing protein</fullName>
    </recommendedName>
</protein>
<keyword evidence="4" id="KW-1185">Reference proteome</keyword>
<dbReference type="Gene3D" id="3.20.20.80">
    <property type="entry name" value="Glycosidases"/>
    <property type="match status" value="1"/>
</dbReference>
<dbReference type="SUPFAM" id="SSF51445">
    <property type="entry name" value="(Trans)glycosidases"/>
    <property type="match status" value="1"/>
</dbReference>
<evidence type="ECO:0000313" key="3">
    <source>
        <dbReference type="EMBL" id="KAJ7777874.1"/>
    </source>
</evidence>
<evidence type="ECO:0000256" key="1">
    <source>
        <dbReference type="SAM" id="SignalP"/>
    </source>
</evidence>
<dbReference type="InterPro" id="IPR053183">
    <property type="entry name" value="ASL1"/>
</dbReference>
<keyword evidence="1" id="KW-0732">Signal</keyword>
<organism evidence="3 4">
    <name type="scientific">Mycena maculata</name>
    <dbReference type="NCBI Taxonomy" id="230809"/>
    <lineage>
        <taxon>Eukaryota</taxon>
        <taxon>Fungi</taxon>
        <taxon>Dikarya</taxon>
        <taxon>Basidiomycota</taxon>
        <taxon>Agaricomycotina</taxon>
        <taxon>Agaricomycetes</taxon>
        <taxon>Agaricomycetidae</taxon>
        <taxon>Agaricales</taxon>
        <taxon>Marasmiineae</taxon>
        <taxon>Mycenaceae</taxon>
        <taxon>Mycena</taxon>
    </lineage>
</organism>
<evidence type="ECO:0000313" key="4">
    <source>
        <dbReference type="Proteomes" id="UP001215280"/>
    </source>
</evidence>
<feature type="chain" id="PRO_5041968172" description="Asl1-like glycosyl hydrolase catalytic domain-containing protein" evidence="1">
    <location>
        <begin position="25"/>
        <end position="278"/>
    </location>
</feature>
<dbReference type="AlphaFoldDB" id="A0AAD7K8D7"/>
<gene>
    <name evidence="3" type="ORF">DFH07DRAFT_567523</name>
</gene>
<reference evidence="3" key="1">
    <citation type="submission" date="2023-03" db="EMBL/GenBank/DDBJ databases">
        <title>Massive genome expansion in bonnet fungi (Mycena s.s.) driven by repeated elements and novel gene families across ecological guilds.</title>
        <authorList>
            <consortium name="Lawrence Berkeley National Laboratory"/>
            <person name="Harder C.B."/>
            <person name="Miyauchi S."/>
            <person name="Viragh M."/>
            <person name="Kuo A."/>
            <person name="Thoen E."/>
            <person name="Andreopoulos B."/>
            <person name="Lu D."/>
            <person name="Skrede I."/>
            <person name="Drula E."/>
            <person name="Henrissat B."/>
            <person name="Morin E."/>
            <person name="Kohler A."/>
            <person name="Barry K."/>
            <person name="LaButti K."/>
            <person name="Morin E."/>
            <person name="Salamov A."/>
            <person name="Lipzen A."/>
            <person name="Mereny Z."/>
            <person name="Hegedus B."/>
            <person name="Baldrian P."/>
            <person name="Stursova M."/>
            <person name="Weitz H."/>
            <person name="Taylor A."/>
            <person name="Grigoriev I.V."/>
            <person name="Nagy L.G."/>
            <person name="Martin F."/>
            <person name="Kauserud H."/>
        </authorList>
    </citation>
    <scope>NUCLEOTIDE SEQUENCE</scope>
    <source>
        <strain evidence="3">CBHHK188m</strain>
    </source>
</reference>
<feature type="signal peptide" evidence="1">
    <location>
        <begin position="1"/>
        <end position="24"/>
    </location>
</feature>